<proteinExistence type="predicted"/>
<dbReference type="AlphaFoldDB" id="A0A556U3S2"/>
<accession>A0A556U3S2</accession>
<comment type="caution">
    <text evidence="1">The sequence shown here is derived from an EMBL/GenBank/DDBJ whole genome shotgun (WGS) entry which is preliminary data.</text>
</comment>
<sequence length="88" mass="9175">MEPAKPETSLKALHKLVKALHGALQNITDPTAFCPSAASSAAVTLAPMVVPFTVFSVSAVVNPTLYAGMAEDCSGFLLQCLLAIQMQV</sequence>
<protein>
    <submittedName>
        <fullName evidence="1">Uncharacterized protein</fullName>
    </submittedName>
</protein>
<reference evidence="1 2" key="1">
    <citation type="journal article" date="2019" name="Genome Biol. Evol.">
        <title>Whole-Genome Sequencing of the Giant Devil Catfish, Bagarius yarrelli.</title>
        <authorList>
            <person name="Jiang W."/>
            <person name="Lv Y."/>
            <person name="Cheng L."/>
            <person name="Yang K."/>
            <person name="Chao B."/>
            <person name="Wang X."/>
            <person name="Li Y."/>
            <person name="Pan X."/>
            <person name="You X."/>
            <person name="Zhang Y."/>
            <person name="Yang J."/>
            <person name="Li J."/>
            <person name="Zhang X."/>
            <person name="Liu S."/>
            <person name="Sun C."/>
            <person name="Yang J."/>
            <person name="Shi Q."/>
        </authorList>
    </citation>
    <scope>NUCLEOTIDE SEQUENCE [LARGE SCALE GENOMIC DNA]</scope>
    <source>
        <strain evidence="1">JWS20170419001</strain>
        <tissue evidence="1">Muscle</tissue>
    </source>
</reference>
<dbReference type="OrthoDB" id="8983419at2759"/>
<dbReference type="Proteomes" id="UP000319801">
    <property type="component" value="Unassembled WGS sequence"/>
</dbReference>
<keyword evidence="2" id="KW-1185">Reference proteome</keyword>
<dbReference type="EMBL" id="VCAZ01000044">
    <property type="protein sequence ID" value="TSM36159.1"/>
    <property type="molecule type" value="Genomic_DNA"/>
</dbReference>
<name>A0A556U3S2_BAGYA</name>
<organism evidence="1 2">
    <name type="scientific">Bagarius yarrelli</name>
    <name type="common">Goonch</name>
    <name type="synonym">Bagrus yarrelli</name>
    <dbReference type="NCBI Taxonomy" id="175774"/>
    <lineage>
        <taxon>Eukaryota</taxon>
        <taxon>Metazoa</taxon>
        <taxon>Chordata</taxon>
        <taxon>Craniata</taxon>
        <taxon>Vertebrata</taxon>
        <taxon>Euteleostomi</taxon>
        <taxon>Actinopterygii</taxon>
        <taxon>Neopterygii</taxon>
        <taxon>Teleostei</taxon>
        <taxon>Ostariophysi</taxon>
        <taxon>Siluriformes</taxon>
        <taxon>Sisoridae</taxon>
        <taxon>Sisorinae</taxon>
        <taxon>Bagarius</taxon>
    </lineage>
</organism>
<evidence type="ECO:0000313" key="1">
    <source>
        <dbReference type="EMBL" id="TSM36159.1"/>
    </source>
</evidence>
<gene>
    <name evidence="1" type="ORF">Baya_8292</name>
</gene>
<evidence type="ECO:0000313" key="2">
    <source>
        <dbReference type="Proteomes" id="UP000319801"/>
    </source>
</evidence>